<protein>
    <submittedName>
        <fullName evidence="1">Uncharacterized protein</fullName>
    </submittedName>
</protein>
<dbReference type="AlphaFoldDB" id="A0A0F5ZQK5"/>
<dbReference type="Proteomes" id="UP000243478">
    <property type="component" value="Unassembled WGS sequence"/>
</dbReference>
<evidence type="ECO:0000313" key="2">
    <source>
        <dbReference type="Proteomes" id="UP000243478"/>
    </source>
</evidence>
<comment type="caution">
    <text evidence="1">The sequence shown here is derived from an EMBL/GenBank/DDBJ whole genome shotgun (WGS) entry which is preliminary data.</text>
</comment>
<evidence type="ECO:0000313" key="1">
    <source>
        <dbReference type="EMBL" id="KKD57255.1"/>
    </source>
</evidence>
<gene>
    <name evidence="1" type="ORF">VM57_10300</name>
</gene>
<proteinExistence type="predicted"/>
<accession>A0A0F5ZQK5</accession>
<dbReference type="EMBL" id="JZRZ01000018">
    <property type="protein sequence ID" value="KKD57255.1"/>
    <property type="molecule type" value="Genomic_DNA"/>
</dbReference>
<dbReference type="Gene3D" id="2.40.420.20">
    <property type="match status" value="1"/>
</dbReference>
<organism evidence="1 2">
    <name type="scientific">Stenotrophomonas maltophilia</name>
    <name type="common">Pseudomonas maltophilia</name>
    <name type="synonym">Xanthomonas maltophilia</name>
    <dbReference type="NCBI Taxonomy" id="40324"/>
    <lineage>
        <taxon>Bacteria</taxon>
        <taxon>Pseudomonadati</taxon>
        <taxon>Pseudomonadota</taxon>
        <taxon>Gammaproteobacteria</taxon>
        <taxon>Lysobacterales</taxon>
        <taxon>Lysobacteraceae</taxon>
        <taxon>Stenotrophomonas</taxon>
        <taxon>Stenotrophomonas maltophilia group</taxon>
    </lineage>
</organism>
<reference evidence="1 2" key="1">
    <citation type="submission" date="2015-03" db="EMBL/GenBank/DDBJ databases">
        <title>Draft genome of Stenotrophomonas maltophila isolated from urine specimen.</title>
        <authorList>
            <person name="Murugan N."/>
            <person name="Malathi J."/>
            <person name="Umashankar V."/>
            <person name="Madhavan H."/>
        </authorList>
    </citation>
    <scope>NUCLEOTIDE SEQUENCE [LARGE SCALE GENOMIC DNA]</scope>
    <source>
        <strain evidence="1 2">JMNMN1</strain>
    </source>
</reference>
<sequence>MEQIQAQPGFKCHSGCSAVCRWRQGSGASAGKDGKTTELAEVDLGQYHGDWIEVSGQISAGQRVVVAGAKAIRPGTQSSLST</sequence>
<name>A0A0F5ZQK5_STEMA</name>